<dbReference type="Gene3D" id="2.40.170.20">
    <property type="entry name" value="TonB-dependent receptor, beta-barrel domain"/>
    <property type="match status" value="1"/>
</dbReference>
<keyword evidence="3 10" id="KW-0813">Transport</keyword>
<evidence type="ECO:0000256" key="2">
    <source>
        <dbReference type="ARBA" id="ARBA00009810"/>
    </source>
</evidence>
<dbReference type="InterPro" id="IPR037066">
    <property type="entry name" value="Plug_dom_sf"/>
</dbReference>
<dbReference type="Pfam" id="PF00593">
    <property type="entry name" value="TonB_dep_Rec_b-barrel"/>
    <property type="match status" value="1"/>
</dbReference>
<dbReference type="GO" id="GO:0044718">
    <property type="term" value="P:siderophore transmembrane transport"/>
    <property type="evidence" value="ECO:0007669"/>
    <property type="project" value="TreeGrafter"/>
</dbReference>
<dbReference type="InterPro" id="IPR000531">
    <property type="entry name" value="Beta-barrel_TonB"/>
</dbReference>
<evidence type="ECO:0000259" key="13">
    <source>
        <dbReference type="Pfam" id="PF00593"/>
    </source>
</evidence>
<dbReference type="Proteomes" id="UP000199470">
    <property type="component" value="Unassembled WGS sequence"/>
</dbReference>
<keyword evidence="6 11" id="KW-0798">TonB box</keyword>
<keyword evidence="12" id="KW-0732">Signal</keyword>
<dbReference type="PANTHER" id="PTHR30069">
    <property type="entry name" value="TONB-DEPENDENT OUTER MEMBRANE RECEPTOR"/>
    <property type="match status" value="1"/>
</dbReference>
<feature type="chain" id="PRO_5011624568" evidence="12">
    <location>
        <begin position="25"/>
        <end position="685"/>
    </location>
</feature>
<keyword evidence="4 10" id="KW-1134">Transmembrane beta strand</keyword>
<evidence type="ECO:0000313" key="15">
    <source>
        <dbReference type="EMBL" id="SFM28258.1"/>
    </source>
</evidence>
<evidence type="ECO:0000313" key="16">
    <source>
        <dbReference type="Proteomes" id="UP000199470"/>
    </source>
</evidence>
<evidence type="ECO:0000256" key="5">
    <source>
        <dbReference type="ARBA" id="ARBA00022692"/>
    </source>
</evidence>
<evidence type="ECO:0000256" key="6">
    <source>
        <dbReference type="ARBA" id="ARBA00023077"/>
    </source>
</evidence>
<evidence type="ECO:0000256" key="10">
    <source>
        <dbReference type="PROSITE-ProRule" id="PRU01360"/>
    </source>
</evidence>
<dbReference type="RefSeq" id="WP_174900571.1">
    <property type="nucleotide sequence ID" value="NZ_FOTW01000016.1"/>
</dbReference>
<dbReference type="AlphaFoldDB" id="A0A1I4PKJ5"/>
<protein>
    <submittedName>
        <fullName evidence="15">Iron complex outermembrane recepter protein</fullName>
    </submittedName>
</protein>
<keyword evidence="5 10" id="KW-0812">Transmembrane</keyword>
<name>A0A1I4PKJ5_9BURK</name>
<dbReference type="STRING" id="758825.SAMN02982985_03495"/>
<dbReference type="PROSITE" id="PS52016">
    <property type="entry name" value="TONB_DEPENDENT_REC_3"/>
    <property type="match status" value="1"/>
</dbReference>
<comment type="subcellular location">
    <subcellularLocation>
        <location evidence="1 10">Cell outer membrane</location>
        <topology evidence="1 10">Multi-pass membrane protein</topology>
    </subcellularLocation>
</comment>
<keyword evidence="9 10" id="KW-0998">Cell outer membrane</keyword>
<dbReference type="Gene3D" id="2.170.130.10">
    <property type="entry name" value="TonB-dependent receptor, plug domain"/>
    <property type="match status" value="1"/>
</dbReference>
<feature type="signal peptide" evidence="12">
    <location>
        <begin position="1"/>
        <end position="24"/>
    </location>
</feature>
<dbReference type="InterPro" id="IPR036942">
    <property type="entry name" value="Beta-barrel_TonB_sf"/>
</dbReference>
<evidence type="ECO:0000256" key="1">
    <source>
        <dbReference type="ARBA" id="ARBA00004571"/>
    </source>
</evidence>
<evidence type="ECO:0000259" key="14">
    <source>
        <dbReference type="Pfam" id="PF07715"/>
    </source>
</evidence>
<evidence type="ECO:0000256" key="8">
    <source>
        <dbReference type="ARBA" id="ARBA00023170"/>
    </source>
</evidence>
<comment type="similarity">
    <text evidence="2 10 11">Belongs to the TonB-dependent receptor family.</text>
</comment>
<evidence type="ECO:0000256" key="12">
    <source>
        <dbReference type="SAM" id="SignalP"/>
    </source>
</evidence>
<dbReference type="GO" id="GO:0015344">
    <property type="term" value="F:siderophore uptake transmembrane transporter activity"/>
    <property type="evidence" value="ECO:0007669"/>
    <property type="project" value="TreeGrafter"/>
</dbReference>
<keyword evidence="8" id="KW-0675">Receptor</keyword>
<dbReference type="InterPro" id="IPR012910">
    <property type="entry name" value="Plug_dom"/>
</dbReference>
<dbReference type="SUPFAM" id="SSF56935">
    <property type="entry name" value="Porins"/>
    <property type="match status" value="1"/>
</dbReference>
<evidence type="ECO:0000256" key="11">
    <source>
        <dbReference type="RuleBase" id="RU003357"/>
    </source>
</evidence>
<dbReference type="GO" id="GO:0009279">
    <property type="term" value="C:cell outer membrane"/>
    <property type="evidence" value="ECO:0007669"/>
    <property type="project" value="UniProtKB-SubCell"/>
</dbReference>
<feature type="domain" description="TonB-dependent receptor plug" evidence="14">
    <location>
        <begin position="54"/>
        <end position="164"/>
    </location>
</feature>
<keyword evidence="7 10" id="KW-0472">Membrane</keyword>
<gene>
    <name evidence="15" type="ORF">SAMN02982985_03495</name>
</gene>
<proteinExistence type="inferred from homology"/>
<accession>A0A1I4PKJ5</accession>
<dbReference type="InterPro" id="IPR039426">
    <property type="entry name" value="TonB-dep_rcpt-like"/>
</dbReference>
<organism evidence="15 16">
    <name type="scientific">Rugamonas rubra</name>
    <dbReference type="NCBI Taxonomy" id="758825"/>
    <lineage>
        <taxon>Bacteria</taxon>
        <taxon>Pseudomonadati</taxon>
        <taxon>Pseudomonadota</taxon>
        <taxon>Betaproteobacteria</taxon>
        <taxon>Burkholderiales</taxon>
        <taxon>Oxalobacteraceae</taxon>
        <taxon>Telluria group</taxon>
        <taxon>Rugamonas</taxon>
    </lineage>
</organism>
<reference evidence="15 16" key="1">
    <citation type="submission" date="2016-10" db="EMBL/GenBank/DDBJ databases">
        <authorList>
            <person name="de Groot N.N."/>
        </authorList>
    </citation>
    <scope>NUCLEOTIDE SEQUENCE [LARGE SCALE GENOMIC DNA]</scope>
    <source>
        <strain evidence="15 16">ATCC 43154</strain>
    </source>
</reference>
<dbReference type="PANTHER" id="PTHR30069:SF27">
    <property type="entry name" value="BLL4766 PROTEIN"/>
    <property type="match status" value="1"/>
</dbReference>
<keyword evidence="16" id="KW-1185">Reference proteome</keyword>
<feature type="domain" description="TonB-dependent receptor-like beta-barrel" evidence="13">
    <location>
        <begin position="276"/>
        <end position="655"/>
    </location>
</feature>
<dbReference type="CDD" id="cd01347">
    <property type="entry name" value="ligand_gated_channel"/>
    <property type="match status" value="1"/>
</dbReference>
<sequence>MPRLRRYAAWPLAAGLLAAAPAGAAGTDDLFNISVQELLNLPIETASRHLQGSREAPAIISVVTADDIRQFGYRSVAEALVQVPGMYGVDDGVSPNVGVRGVNAGLRAYSRILKVMIDGQTMAFRADASNFLGPALLAMEAIERIEVVRGPASALYGADAFLGVVNIITRSAARAERSLTLRRSAGQDAGNGLSLFSAGHSERLPQLQWLLSAAAANADRSGLELPRSSPLYARAAAAGAVSRDDIARPRTLLAKLGYQGTHSDTELMLHSYRLDSDAEFLDFGTLSHRNRLAVEQTTTRLMHEYRGLADWTLRASLAASSGGPDSRERLSLGAAASYPQRDFGFSERSASVDVERRLGDGQSIAAGLDASNDRERQLRIYNVDLASGQRVLLAGSGRSSSTRQRGVYLQYSVRPWSWLGLTANARRDHHSVFGDNTNYRLALVGELGADLSYKLLYGTSYKAPSALQLYAQPLYPGEVLGNPLLRPETSRSGEVGLHWQLAPSLAWSANAYLLTVKDKTELLPAGVNLQPQNSGRQKGHGLESELLWQAGAQRVRAQFAWAETNNEDQPRLQELQVAPTASYPLLTLRLSWQYLHPRWGALALSARHVSPRRASKVNSQENLLKPYQLAAYQLLDLNWRRDFGPHALALRVANLGDRRYAEPGYGGVDLPGAARSVVLSYGYHF</sequence>
<evidence type="ECO:0000256" key="7">
    <source>
        <dbReference type="ARBA" id="ARBA00023136"/>
    </source>
</evidence>
<dbReference type="EMBL" id="FOTW01000016">
    <property type="protein sequence ID" value="SFM28258.1"/>
    <property type="molecule type" value="Genomic_DNA"/>
</dbReference>
<evidence type="ECO:0000256" key="4">
    <source>
        <dbReference type="ARBA" id="ARBA00022452"/>
    </source>
</evidence>
<dbReference type="Pfam" id="PF07715">
    <property type="entry name" value="Plug"/>
    <property type="match status" value="1"/>
</dbReference>
<evidence type="ECO:0000256" key="9">
    <source>
        <dbReference type="ARBA" id="ARBA00023237"/>
    </source>
</evidence>
<evidence type="ECO:0000256" key="3">
    <source>
        <dbReference type="ARBA" id="ARBA00022448"/>
    </source>
</evidence>